<dbReference type="PANTHER" id="PTHR32182">
    <property type="entry name" value="DNA REPLICATION AND REPAIR PROTEIN RECF"/>
    <property type="match status" value="1"/>
</dbReference>
<evidence type="ECO:0000313" key="3">
    <source>
        <dbReference type="EMBL" id="MPR31785.1"/>
    </source>
</evidence>
<dbReference type="EMBL" id="WHLY01000001">
    <property type="protein sequence ID" value="MPR31785.1"/>
    <property type="molecule type" value="Genomic_DNA"/>
</dbReference>
<dbReference type="InterPro" id="IPR027417">
    <property type="entry name" value="P-loop_NTPase"/>
</dbReference>
<dbReference type="GO" id="GO:0000731">
    <property type="term" value="P:DNA synthesis involved in DNA repair"/>
    <property type="evidence" value="ECO:0007669"/>
    <property type="project" value="TreeGrafter"/>
</dbReference>
<dbReference type="InterPro" id="IPR003395">
    <property type="entry name" value="RecF/RecN/SMC_N"/>
</dbReference>
<name>A0A7C9F1W2_9BACT</name>
<accession>A0A7C9F1W2</accession>
<organism evidence="3 4">
    <name type="scientific">Salmonirosea aquatica</name>
    <dbReference type="NCBI Taxonomy" id="2654236"/>
    <lineage>
        <taxon>Bacteria</taxon>
        <taxon>Pseudomonadati</taxon>
        <taxon>Bacteroidota</taxon>
        <taxon>Cytophagia</taxon>
        <taxon>Cytophagales</taxon>
        <taxon>Spirosomataceae</taxon>
        <taxon>Salmonirosea</taxon>
    </lineage>
</organism>
<dbReference type="Proteomes" id="UP000479293">
    <property type="component" value="Unassembled WGS sequence"/>
</dbReference>
<proteinExistence type="predicted"/>
<feature type="coiled-coil region" evidence="1">
    <location>
        <begin position="167"/>
        <end position="194"/>
    </location>
</feature>
<gene>
    <name evidence="3" type="ORF">GBK04_00075</name>
</gene>
<reference evidence="3 4" key="1">
    <citation type="submission" date="2019-10" db="EMBL/GenBank/DDBJ databases">
        <title>Draft Genome Sequence of Cytophagaceae sp. SJW1-29.</title>
        <authorList>
            <person name="Choi A."/>
        </authorList>
    </citation>
    <scope>NUCLEOTIDE SEQUENCE [LARGE SCALE GENOMIC DNA]</scope>
    <source>
        <strain evidence="3 4">SJW1-29</strain>
    </source>
</reference>
<evidence type="ECO:0000313" key="4">
    <source>
        <dbReference type="Proteomes" id="UP000479293"/>
    </source>
</evidence>
<dbReference type="SUPFAM" id="SSF52540">
    <property type="entry name" value="P-loop containing nucleoside triphosphate hydrolases"/>
    <property type="match status" value="1"/>
</dbReference>
<feature type="domain" description="RecF/RecN/SMC N-terminal" evidence="2">
    <location>
        <begin position="3"/>
        <end position="363"/>
    </location>
</feature>
<dbReference type="GO" id="GO:0006302">
    <property type="term" value="P:double-strand break repair"/>
    <property type="evidence" value="ECO:0007669"/>
    <property type="project" value="TreeGrafter"/>
</dbReference>
<dbReference type="Gene3D" id="3.40.50.300">
    <property type="entry name" value="P-loop containing nucleotide triphosphate hydrolases"/>
    <property type="match status" value="1"/>
</dbReference>
<dbReference type="AlphaFoldDB" id="A0A7C9F1W2"/>
<dbReference type="RefSeq" id="WP_152755756.1">
    <property type="nucleotide sequence ID" value="NZ_WHLY01000001.1"/>
</dbReference>
<protein>
    <submittedName>
        <fullName evidence="3">AAA family ATPase</fullName>
    </submittedName>
</protein>
<dbReference type="PANTHER" id="PTHR32182:SF22">
    <property type="entry name" value="ATP-DEPENDENT ENDONUCLEASE, OLD FAMILY-RELATED"/>
    <property type="match status" value="1"/>
</dbReference>
<sequence>MKIKRLFIQNFKAFGPEQVLDFESKNILIYGNNGSGKSSIYAALHTFMQSSIIGKYWEKYFDSTHDENLLNRYISETEFPPFIQVELDDAFNSLYELNPNREHNLGYRPDDPNDSKIRLANLASDFMNYRLLSNFFHFRNSEDANVWPIFEKEILMYWQIDATSASAPTFEDELKSIRKELEALKDRRGLIRRTGRRGNDYSALLEKIENFNRRFADEFRRLLPDIEPLLGIFLDASELYKPVLEPIRILEISDEDPYAWKESIINLTLECDKTLTSRVPKPQSFLNEARLTALALSIRLAMVGQKFKGIPGRDDLRILVLDDLLISLDMSNRMKVIKYLRENEDFQNYQLIILTHDKGFYNILRNSLAADAGSWKWFELYEQAHLFDGEGRFVNPLSLETKDSLKKAREFLDANDFEACALYLRKKTEELLRIFFDPTLMELTRFTVFKELVITLGSVKREVHQQLIERFKRVLLNDFVSEERLENLKSLALTAESGADDERHREIGQANSYKNDVFNYLIEHYKNDKEAAEKLVESANKLNEIRGRVLNLGAHYGDEALYRAELEEAYNAVKDFETGVKRG</sequence>
<keyword evidence="4" id="KW-1185">Reference proteome</keyword>
<evidence type="ECO:0000256" key="1">
    <source>
        <dbReference type="SAM" id="Coils"/>
    </source>
</evidence>
<comment type="caution">
    <text evidence="3">The sequence shown here is derived from an EMBL/GenBank/DDBJ whole genome shotgun (WGS) entry which is preliminary data.</text>
</comment>
<keyword evidence="1" id="KW-0175">Coiled coil</keyword>
<dbReference type="Pfam" id="PF02463">
    <property type="entry name" value="SMC_N"/>
    <property type="match status" value="1"/>
</dbReference>
<evidence type="ECO:0000259" key="2">
    <source>
        <dbReference type="Pfam" id="PF02463"/>
    </source>
</evidence>